<gene>
    <name evidence="1" type="ORF">K2F26_06150</name>
</gene>
<accession>A0ABX8X2N5</accession>
<name>A0ABX8X2N5_9CYAN</name>
<protein>
    <submittedName>
        <fullName evidence="1">TIGR04255 family protein</fullName>
    </submittedName>
</protein>
<dbReference type="RefSeq" id="WP_220610764.1">
    <property type="nucleotide sequence ID" value="NZ_CP080598.1"/>
</dbReference>
<dbReference type="InterPro" id="IPR026349">
    <property type="entry name" value="CHP04255"/>
</dbReference>
<dbReference type="EMBL" id="CP080598">
    <property type="protein sequence ID" value="QYX32923.1"/>
    <property type="molecule type" value="Genomic_DNA"/>
</dbReference>
<sequence>MAIINPLIAQPPNEVSLKKAPLVRVIAQIRFPLITSIENKSFIGGFQEAIRDKYPILQQEQTRSLVFGSQGVTQSEQVTWRFVDAQGNWRLSLSPDFVALETTAYTSRSDFIARLENLLIALNEHIKPKIVQRFGVRYIDRLVGQAVNDISKLVRSEITGIVALDFGEYIHQSINESLFSLPGGEDQIIARWGLISPNGTFDPDAIEPVDEPSWILDLDMSLSKQRDFDVEELLNEAQRFAERIYTFFRWAVTDEFLQHFGGEP</sequence>
<organism evidence="1 2">
    <name type="scientific">Sphaerospermopsis torques-reginae ITEP-024</name>
    <dbReference type="NCBI Taxonomy" id="984208"/>
    <lineage>
        <taxon>Bacteria</taxon>
        <taxon>Bacillati</taxon>
        <taxon>Cyanobacteriota</taxon>
        <taxon>Cyanophyceae</taxon>
        <taxon>Nostocales</taxon>
        <taxon>Aphanizomenonaceae</taxon>
        <taxon>Sphaerospermopsis</taxon>
        <taxon>Sphaerospermopsis torques-reginae</taxon>
    </lineage>
</organism>
<evidence type="ECO:0000313" key="2">
    <source>
        <dbReference type="Proteomes" id="UP000826540"/>
    </source>
</evidence>
<dbReference type="NCBIfam" id="TIGR04255">
    <property type="entry name" value="sporadTIGR04255"/>
    <property type="match status" value="1"/>
</dbReference>
<evidence type="ECO:0000313" key="1">
    <source>
        <dbReference type="EMBL" id="QYX32923.1"/>
    </source>
</evidence>
<dbReference type="Proteomes" id="UP000826540">
    <property type="component" value="Chromosome"/>
</dbReference>
<keyword evidence="2" id="KW-1185">Reference proteome</keyword>
<proteinExistence type="predicted"/>
<reference evidence="1 2" key="1">
    <citation type="journal article" date="2022" name="J. Am. Chem. Soc.">
        <title>Biosynthesis of Guanitoxin Enables Global Environmental Detection in Freshwater Cyanobacteria.</title>
        <authorList>
            <person name="Lima S.T."/>
            <person name="Fallon T.R."/>
            <person name="Cordoza J.L."/>
            <person name="Chekan J.R."/>
            <person name="Delbaje E."/>
            <person name="Hopiavuori A.R."/>
            <person name="Alvarenga D.O."/>
            <person name="Wood S.M."/>
            <person name="Luhavaya H."/>
            <person name="Baumgartner J.T."/>
            <person name="Dorr F.A."/>
            <person name="Etchegaray A."/>
            <person name="Pinto E."/>
            <person name="McKinnie S.M.K."/>
            <person name="Fiore M.F."/>
            <person name="Moore B.S."/>
        </authorList>
    </citation>
    <scope>NUCLEOTIDE SEQUENCE [LARGE SCALE GENOMIC DNA]</scope>
    <source>
        <strain evidence="1 2">ITEP-024</strain>
    </source>
</reference>